<dbReference type="SMART" id="SM00244">
    <property type="entry name" value="PHB"/>
    <property type="match status" value="1"/>
</dbReference>
<evidence type="ECO:0000313" key="3">
    <source>
        <dbReference type="EMBL" id="PIR77358.1"/>
    </source>
</evidence>
<keyword evidence="1" id="KW-0812">Transmembrane</keyword>
<evidence type="ECO:0000259" key="2">
    <source>
        <dbReference type="SMART" id="SM00244"/>
    </source>
</evidence>
<keyword evidence="1" id="KW-1133">Transmembrane helix</keyword>
<dbReference type="PANTHER" id="PTHR23222">
    <property type="entry name" value="PROHIBITIN"/>
    <property type="match status" value="1"/>
</dbReference>
<reference evidence="4" key="1">
    <citation type="submission" date="2017-09" db="EMBL/GenBank/DDBJ databases">
        <title>Depth-based differentiation of microbial function through sediment-hosted aquifers and enrichment of novel symbionts in the deep terrestrial subsurface.</title>
        <authorList>
            <person name="Probst A.J."/>
            <person name="Ladd B."/>
            <person name="Jarett J.K."/>
            <person name="Geller-Mcgrath D.E."/>
            <person name="Sieber C.M.K."/>
            <person name="Emerson J.B."/>
            <person name="Anantharaman K."/>
            <person name="Thomas B.C."/>
            <person name="Malmstrom R."/>
            <person name="Stieglmeier M."/>
            <person name="Klingl A."/>
            <person name="Woyke T."/>
            <person name="Ryan C.M."/>
            <person name="Banfield J.F."/>
        </authorList>
    </citation>
    <scope>NUCLEOTIDE SEQUENCE [LARGE SCALE GENOMIC DNA]</scope>
</reference>
<dbReference type="InterPro" id="IPR000163">
    <property type="entry name" value="Prohibitin"/>
</dbReference>
<evidence type="ECO:0000313" key="4">
    <source>
        <dbReference type="Proteomes" id="UP000228528"/>
    </source>
</evidence>
<dbReference type="Proteomes" id="UP000228528">
    <property type="component" value="Unassembled WGS sequence"/>
</dbReference>
<dbReference type="AlphaFoldDB" id="A0A2M6P104"/>
<feature type="transmembrane region" description="Helical" evidence="1">
    <location>
        <begin position="70"/>
        <end position="94"/>
    </location>
</feature>
<feature type="transmembrane region" description="Helical" evidence="1">
    <location>
        <begin position="6"/>
        <end position="39"/>
    </location>
</feature>
<accession>A0A2M6P104</accession>
<gene>
    <name evidence="3" type="ORF">COU30_02890</name>
</gene>
<dbReference type="SUPFAM" id="SSF117892">
    <property type="entry name" value="Band 7/SPFH domain"/>
    <property type="match status" value="1"/>
</dbReference>
<dbReference type="PRINTS" id="PR00679">
    <property type="entry name" value="PROHIBITIN"/>
</dbReference>
<sequence length="340" mass="38350">MLKKQANILSIAGAIGFLLLIAFPVLIPIAVIGSIVYYYAKVSKQSIVANIFKKNPTSMQTINPKKTRNIIIYTLIVIVGFIVLSVASSFWIVIEAGQTGVQSLFGKVKDTEYSSGFHVKNPLVKITKMNIRTQEYTMSISQGEGNKFGADAITSLTKEGLSVDLDITVLYNLKEENASDVYRDVGVSYEDVIIRPQIRSVIREVIAKYSAKDIYSEKREEATNEILQKLKERLGARGIEAEEVLLRNIQLPENLANSIQQKLQAEQDAERYDFILDKEQKEAQRKRVEAEGQRDAQKIINESLTTRYLEYLYIESLKEREGTIYVPTNPDNGTPLFRGI</sequence>
<dbReference type="EMBL" id="PFBW01000128">
    <property type="protein sequence ID" value="PIR77358.1"/>
    <property type="molecule type" value="Genomic_DNA"/>
</dbReference>
<dbReference type="Gene3D" id="3.30.479.30">
    <property type="entry name" value="Band 7 domain"/>
    <property type="match status" value="1"/>
</dbReference>
<name>A0A2M6P104_9BACT</name>
<dbReference type="GO" id="GO:0016020">
    <property type="term" value="C:membrane"/>
    <property type="evidence" value="ECO:0007669"/>
    <property type="project" value="InterPro"/>
</dbReference>
<dbReference type="PANTHER" id="PTHR23222:SF0">
    <property type="entry name" value="PROHIBITIN 1"/>
    <property type="match status" value="1"/>
</dbReference>
<dbReference type="InterPro" id="IPR001107">
    <property type="entry name" value="Band_7"/>
</dbReference>
<feature type="domain" description="Band 7" evidence="2">
    <location>
        <begin position="89"/>
        <end position="263"/>
    </location>
</feature>
<keyword evidence="1" id="KW-0472">Membrane</keyword>
<evidence type="ECO:0000256" key="1">
    <source>
        <dbReference type="SAM" id="Phobius"/>
    </source>
</evidence>
<dbReference type="InterPro" id="IPR036013">
    <property type="entry name" value="Band_7/SPFH_dom_sf"/>
</dbReference>
<proteinExistence type="predicted"/>
<dbReference type="CDD" id="cd03401">
    <property type="entry name" value="SPFH_prohibitin"/>
    <property type="match status" value="1"/>
</dbReference>
<protein>
    <submittedName>
        <fullName evidence="3">Band 7 protein</fullName>
    </submittedName>
</protein>
<dbReference type="Pfam" id="PF01145">
    <property type="entry name" value="Band_7"/>
    <property type="match status" value="1"/>
</dbReference>
<organism evidence="3 4">
    <name type="scientific">Candidatus Magasanikbacteria bacterium CG10_big_fil_rev_8_21_14_0_10_38_6</name>
    <dbReference type="NCBI Taxonomy" id="1974647"/>
    <lineage>
        <taxon>Bacteria</taxon>
        <taxon>Candidatus Magasanikiibacteriota</taxon>
    </lineage>
</organism>
<comment type="caution">
    <text evidence="3">The sequence shown here is derived from an EMBL/GenBank/DDBJ whole genome shotgun (WGS) entry which is preliminary data.</text>
</comment>